<dbReference type="GeneTree" id="ENSGT00940000169791"/>
<dbReference type="GO" id="GO:0006367">
    <property type="term" value="P:transcription initiation at RNA polymerase II promoter"/>
    <property type="evidence" value="ECO:0007669"/>
    <property type="project" value="InterPro"/>
</dbReference>
<dbReference type="KEGG" id="cin:100179515"/>
<dbReference type="STRING" id="7719.ENSCINP00000003684"/>
<evidence type="ECO:0000256" key="2">
    <source>
        <dbReference type="ARBA" id="ARBA00010059"/>
    </source>
</evidence>
<organism evidence="6 7">
    <name type="scientific">Ciona intestinalis</name>
    <name type="common">Transparent sea squirt</name>
    <name type="synonym">Ascidia intestinalis</name>
    <dbReference type="NCBI Taxonomy" id="7719"/>
    <lineage>
        <taxon>Eukaryota</taxon>
        <taxon>Metazoa</taxon>
        <taxon>Chordata</taxon>
        <taxon>Tunicata</taxon>
        <taxon>Ascidiacea</taxon>
        <taxon>Phlebobranchia</taxon>
        <taxon>Cionidae</taxon>
        <taxon>Ciona</taxon>
    </lineage>
</organism>
<dbReference type="OMA" id="EVCDASQ"/>
<dbReference type="PANTHER" id="PTHR12694:SF8">
    <property type="entry name" value="TRANSCRIPTION INITIATION FACTOR IIA SUBUNIT 1"/>
    <property type="match status" value="1"/>
</dbReference>
<dbReference type="SUPFAM" id="SSF50784">
    <property type="entry name" value="Transcription factor IIA (TFIIA), beta-barrel domain"/>
    <property type="match status" value="1"/>
</dbReference>
<dbReference type="PANTHER" id="PTHR12694">
    <property type="entry name" value="TRANSCRIPTION INITIATION FACTOR IIA SUBUNIT 1"/>
    <property type="match status" value="1"/>
</dbReference>
<dbReference type="Gene3D" id="2.30.18.10">
    <property type="entry name" value="Transcription factor IIA (TFIIA), beta-barrel domain"/>
    <property type="match status" value="1"/>
</dbReference>
<evidence type="ECO:0000313" key="7">
    <source>
        <dbReference type="Proteomes" id="UP000008144"/>
    </source>
</evidence>
<dbReference type="Proteomes" id="UP000008144">
    <property type="component" value="Unassembled WGS sequence"/>
</dbReference>
<dbReference type="Gene3D" id="1.10.287.100">
    <property type="match status" value="1"/>
</dbReference>
<dbReference type="Pfam" id="PF03153">
    <property type="entry name" value="TFIIA"/>
    <property type="match status" value="2"/>
</dbReference>
<evidence type="ECO:0000256" key="3">
    <source>
        <dbReference type="ARBA" id="ARBA00023163"/>
    </source>
</evidence>
<dbReference type="InterPro" id="IPR004855">
    <property type="entry name" value="TFIIA_asu/bsu"/>
</dbReference>
<reference evidence="6" key="2">
    <citation type="submission" date="2025-08" db="UniProtKB">
        <authorList>
            <consortium name="Ensembl"/>
        </authorList>
    </citation>
    <scope>IDENTIFICATION</scope>
</reference>
<feature type="compositionally biased region" description="Polar residues" evidence="5">
    <location>
        <begin position="121"/>
        <end position="136"/>
    </location>
</feature>
<dbReference type="GO" id="GO:0005672">
    <property type="term" value="C:transcription factor TFIIA complex"/>
    <property type="evidence" value="ECO:0000318"/>
    <property type="project" value="GO_Central"/>
</dbReference>
<dbReference type="FunFam" id="2.30.18.10:FF:000008">
    <property type="entry name" value="Transcription factor TFIIA complex large subunit"/>
    <property type="match status" value="1"/>
</dbReference>
<gene>
    <name evidence="6" type="primary">LOC100179515</name>
</gene>
<dbReference type="CDD" id="cd07976">
    <property type="entry name" value="TFIIA_alpha_beta_like"/>
    <property type="match status" value="2"/>
</dbReference>
<keyword evidence="7" id="KW-1185">Reference proteome</keyword>
<feature type="compositionally biased region" description="Acidic residues" evidence="5">
    <location>
        <begin position="246"/>
        <end position="283"/>
    </location>
</feature>
<dbReference type="FunFam" id="1.10.287.100:FF:000001">
    <property type="entry name" value="Transcription initiation factor IIA subunit"/>
    <property type="match status" value="1"/>
</dbReference>
<dbReference type="GeneID" id="100179515"/>
<dbReference type="RefSeq" id="XP_002131438.1">
    <property type="nucleotide sequence ID" value="XM_002131402.5"/>
</dbReference>
<dbReference type="InterPro" id="IPR009088">
    <property type="entry name" value="TFIIA_b-brl"/>
</dbReference>
<evidence type="ECO:0000256" key="4">
    <source>
        <dbReference type="ARBA" id="ARBA00023242"/>
    </source>
</evidence>
<feature type="region of interest" description="Disordered" evidence="5">
    <location>
        <begin position="236"/>
        <end position="283"/>
    </location>
</feature>
<dbReference type="Ensembl" id="ENSCINT00000003684.3">
    <property type="protein sequence ID" value="ENSCINP00000003684.3"/>
    <property type="gene ID" value="ENSCING00000001829.3"/>
</dbReference>
<dbReference type="AlphaFoldDB" id="F6WII1"/>
<comment type="similarity">
    <text evidence="2">Belongs to the TFIIA subunit 1 family.</text>
</comment>
<protein>
    <submittedName>
        <fullName evidence="6">TFIIA-alpha and beta-like factor</fullName>
    </submittedName>
</protein>
<evidence type="ECO:0000256" key="5">
    <source>
        <dbReference type="SAM" id="MobiDB-lite"/>
    </source>
</evidence>
<reference evidence="6" key="3">
    <citation type="submission" date="2025-09" db="UniProtKB">
        <authorList>
            <consortium name="Ensembl"/>
        </authorList>
    </citation>
    <scope>IDENTIFICATION</scope>
</reference>
<evidence type="ECO:0000256" key="1">
    <source>
        <dbReference type="ARBA" id="ARBA00004123"/>
    </source>
</evidence>
<accession>A0A1W2WIC7</accession>
<reference evidence="7" key="1">
    <citation type="journal article" date="2002" name="Science">
        <title>The draft genome of Ciona intestinalis: insights into chordate and vertebrate origins.</title>
        <authorList>
            <person name="Dehal P."/>
            <person name="Satou Y."/>
            <person name="Campbell R.K."/>
            <person name="Chapman J."/>
            <person name="Degnan B."/>
            <person name="De Tomaso A."/>
            <person name="Davidson B."/>
            <person name="Di Gregorio A."/>
            <person name="Gelpke M."/>
            <person name="Goodstein D.M."/>
            <person name="Harafuji N."/>
            <person name="Hastings K.E."/>
            <person name="Ho I."/>
            <person name="Hotta K."/>
            <person name="Huang W."/>
            <person name="Kawashima T."/>
            <person name="Lemaire P."/>
            <person name="Martinez D."/>
            <person name="Meinertzhagen I.A."/>
            <person name="Necula S."/>
            <person name="Nonaka M."/>
            <person name="Putnam N."/>
            <person name="Rash S."/>
            <person name="Saiga H."/>
            <person name="Satake M."/>
            <person name="Terry A."/>
            <person name="Yamada L."/>
            <person name="Wang H.G."/>
            <person name="Awazu S."/>
            <person name="Azumi K."/>
            <person name="Boore J."/>
            <person name="Branno M."/>
            <person name="Chin-Bow S."/>
            <person name="DeSantis R."/>
            <person name="Doyle S."/>
            <person name="Francino P."/>
            <person name="Keys D.N."/>
            <person name="Haga S."/>
            <person name="Hayashi H."/>
            <person name="Hino K."/>
            <person name="Imai K.S."/>
            <person name="Inaba K."/>
            <person name="Kano S."/>
            <person name="Kobayashi K."/>
            <person name="Kobayashi M."/>
            <person name="Lee B.I."/>
            <person name="Makabe K.W."/>
            <person name="Manohar C."/>
            <person name="Matassi G."/>
            <person name="Medina M."/>
            <person name="Mochizuki Y."/>
            <person name="Mount S."/>
            <person name="Morishita T."/>
            <person name="Miura S."/>
            <person name="Nakayama A."/>
            <person name="Nishizaka S."/>
            <person name="Nomoto H."/>
            <person name="Ohta F."/>
            <person name="Oishi K."/>
            <person name="Rigoutsos I."/>
            <person name="Sano M."/>
            <person name="Sasaki A."/>
            <person name="Sasakura Y."/>
            <person name="Shoguchi E."/>
            <person name="Shin-i T."/>
            <person name="Spagnuolo A."/>
            <person name="Stainier D."/>
            <person name="Suzuki M.M."/>
            <person name="Tassy O."/>
            <person name="Takatori N."/>
            <person name="Tokuoka M."/>
            <person name="Yagi K."/>
            <person name="Yoshizaki F."/>
            <person name="Wada S."/>
            <person name="Zhang C."/>
            <person name="Hyatt P.D."/>
            <person name="Larimer F."/>
            <person name="Detter C."/>
            <person name="Doggett N."/>
            <person name="Glavina T."/>
            <person name="Hawkins T."/>
            <person name="Richardson P."/>
            <person name="Lucas S."/>
            <person name="Kohara Y."/>
            <person name="Levine M."/>
            <person name="Satoh N."/>
            <person name="Rokhsar D.S."/>
        </authorList>
    </citation>
    <scope>NUCLEOTIDE SEQUENCE [LARGE SCALE GENOMIC DNA]</scope>
</reference>
<dbReference type="GO" id="GO:0006366">
    <property type="term" value="P:transcription by RNA polymerase II"/>
    <property type="evidence" value="ECO:0000318"/>
    <property type="project" value="GO_Central"/>
</dbReference>
<dbReference type="OrthoDB" id="6275927at2759"/>
<keyword evidence="4" id="KW-0539">Nucleus</keyword>
<dbReference type="SMART" id="SM01371">
    <property type="entry name" value="TFIIA"/>
    <property type="match status" value="1"/>
</dbReference>
<evidence type="ECO:0000313" key="6">
    <source>
        <dbReference type="Ensembl" id="ENSCINP00000003684.3"/>
    </source>
</evidence>
<keyword evidence="3" id="KW-0804">Transcription</keyword>
<dbReference type="SUPFAM" id="SSF47396">
    <property type="entry name" value="Transcription factor IIA (TFIIA), alpha-helical domain"/>
    <property type="match status" value="1"/>
</dbReference>
<proteinExistence type="inferred from homology"/>
<feature type="region of interest" description="Disordered" evidence="5">
    <location>
        <begin position="121"/>
        <end position="145"/>
    </location>
</feature>
<dbReference type="InParanoid" id="F6WII1"/>
<name>F6WII1_CIOIN</name>
<sequence length="332" mass="36825">MAKAPGGQNSVAKLYQTVIEDVINNIREAFLDDGVDEHVLQELKQTWEQKLAQSKAVENSSNELRHAQSVMPLYVYANSMQGDKSQQPLVYHTMTAAGQQAAMSLPNSVLYQRQQHPNQQVYAPYQPGTSTNQQSTSGGGKQHPSVIIQADGANDQRITQVDGANDQRITQVDGANDQRITQVEEANDQRITQVDGANDQRITQVDEANDQRITQVDGANDQRITQVDGANDQRITQVDGANADSSSEEDDDDDEDEVEEEEEAVDEEPLCSADDGSDDDPVELFDTDNVVVCQYDKIHRAKCRWKFNLKVGIMNLNGKDLVFQKATGEAEW</sequence>
<accession>F6WII1</accession>
<comment type="subcellular location">
    <subcellularLocation>
        <location evidence="1">Nucleus</location>
    </subcellularLocation>
</comment>
<dbReference type="FunCoup" id="F6WII1">
    <property type="interactions" value="962"/>
</dbReference>
<dbReference type="HOGENOM" id="CLU_030027_5_0_1"/>